<evidence type="ECO:0000313" key="3">
    <source>
        <dbReference type="Proteomes" id="UP000030693"/>
    </source>
</evidence>
<feature type="region of interest" description="Disordered" evidence="1">
    <location>
        <begin position="209"/>
        <end position="271"/>
    </location>
</feature>
<feature type="compositionally biased region" description="Low complexity" evidence="1">
    <location>
        <begin position="11"/>
        <end position="20"/>
    </location>
</feature>
<dbReference type="STRING" id="691883.A0A058YZR8"/>
<proteinExistence type="predicted"/>
<protein>
    <submittedName>
        <fullName evidence="2">Uncharacterized protein</fullName>
    </submittedName>
</protein>
<dbReference type="GeneID" id="20530923"/>
<accession>A0A058YZR8</accession>
<name>A0A058YZR8_FONAL</name>
<dbReference type="OMA" id="GWRASAC"/>
<sequence>MHQYPGPAAPGPGHAPAAAGPLGGGQRPRPGPGPGASRWYMPPPRPPAPWERALPAGAPPLPLGVLRVPSPGRAPCCPSRAVAVPARGPKRRGPRSVETSSARPILRAWGHPTAAGRVRPMPRARCVAAPTGICRPGLPGASGSPSMGEGPRRPLLPAAPPPVRRIMPGRGLVLAGRRSVCLRGSVTALPPGSLGRAMACGFSHAQPLQPGASGARGQPLVMYPSPPSVRGTPLPPHGPRPSPASSCRHVPSPPGGSARRHKTTSPPLSPEKTRFPSLVYVQMRACLFSAAPHRGVLCRRRPAPPGSARAVPKNGGWCRGWRASACPTRSGAPRASVCSYTWRTAAAGSHSLPGLLGGCSPPHPRADT</sequence>
<feature type="region of interest" description="Disordered" evidence="1">
    <location>
        <begin position="1"/>
        <end position="58"/>
    </location>
</feature>
<gene>
    <name evidence="2" type="ORF">H696_06198</name>
</gene>
<dbReference type="RefSeq" id="XP_009498217.1">
    <property type="nucleotide sequence ID" value="XM_009499942.1"/>
</dbReference>
<feature type="compositionally biased region" description="Pro residues" evidence="1">
    <location>
        <begin position="233"/>
        <end position="242"/>
    </location>
</feature>
<organism evidence="2">
    <name type="scientific">Fonticula alba</name>
    <name type="common">Slime mold</name>
    <dbReference type="NCBI Taxonomy" id="691883"/>
    <lineage>
        <taxon>Eukaryota</taxon>
        <taxon>Rotosphaerida</taxon>
        <taxon>Fonticulaceae</taxon>
        <taxon>Fonticula</taxon>
    </lineage>
</organism>
<keyword evidence="3" id="KW-1185">Reference proteome</keyword>
<dbReference type="EMBL" id="KB932228">
    <property type="protein sequence ID" value="KCV67376.1"/>
    <property type="molecule type" value="Genomic_DNA"/>
</dbReference>
<dbReference type="Proteomes" id="UP000030693">
    <property type="component" value="Unassembled WGS sequence"/>
</dbReference>
<evidence type="ECO:0000256" key="1">
    <source>
        <dbReference type="SAM" id="MobiDB-lite"/>
    </source>
</evidence>
<reference evidence="2" key="1">
    <citation type="submission" date="2013-04" db="EMBL/GenBank/DDBJ databases">
        <title>The Genome Sequence of Fonticula alba ATCC 38817.</title>
        <authorList>
            <consortium name="The Broad Institute Genomics Platform"/>
            <person name="Russ C."/>
            <person name="Cuomo C."/>
            <person name="Burger G."/>
            <person name="Gray M.W."/>
            <person name="Holland P.W.H."/>
            <person name="King N."/>
            <person name="Lang F.B.F."/>
            <person name="Roger A.J."/>
            <person name="Ruiz-Trillo I."/>
            <person name="Brown M."/>
            <person name="Walker B."/>
            <person name="Young S."/>
            <person name="Zeng Q."/>
            <person name="Gargeya S."/>
            <person name="Fitzgerald M."/>
            <person name="Haas B."/>
            <person name="Abouelleil A."/>
            <person name="Allen A.W."/>
            <person name="Alvarado L."/>
            <person name="Arachchi H.M."/>
            <person name="Berlin A.M."/>
            <person name="Chapman S.B."/>
            <person name="Gainer-Dewar J."/>
            <person name="Goldberg J."/>
            <person name="Griggs A."/>
            <person name="Gujja S."/>
            <person name="Hansen M."/>
            <person name="Howarth C."/>
            <person name="Imamovic A."/>
            <person name="Ireland A."/>
            <person name="Larimer J."/>
            <person name="McCowan C."/>
            <person name="Murphy C."/>
            <person name="Pearson M."/>
            <person name="Poon T.W."/>
            <person name="Priest M."/>
            <person name="Roberts A."/>
            <person name="Saif S."/>
            <person name="Shea T."/>
            <person name="Sisk P."/>
            <person name="Sykes S."/>
            <person name="Wortman J."/>
            <person name="Nusbaum C."/>
            <person name="Birren B."/>
        </authorList>
    </citation>
    <scope>NUCLEOTIDE SEQUENCE [LARGE SCALE GENOMIC DNA]</scope>
    <source>
        <strain evidence="2">ATCC 38817</strain>
    </source>
</reference>
<dbReference type="AlphaFoldDB" id="A0A058YZR8"/>
<evidence type="ECO:0000313" key="2">
    <source>
        <dbReference type="EMBL" id="KCV67376.1"/>
    </source>
</evidence>